<dbReference type="PANTHER" id="PTHR43280">
    <property type="entry name" value="ARAC-FAMILY TRANSCRIPTIONAL REGULATOR"/>
    <property type="match status" value="1"/>
</dbReference>
<keyword evidence="1" id="KW-0805">Transcription regulation</keyword>
<sequence>MSLFKLLYQSSKLQNAKKKSKITIFSEHYPTSSVDTQNNLFYIQHYGHMEVHYPFSLTVNPLDTYLLLYTIHGQGQLCYLGDIYSLTENSALFIHCKSGFHIEIQNSCTWEYQKFYLNGSHINFLFQQFIHNNSPVHQLIPSSTIKNYIKKLSNYIVVEEFNSLVCSSLIDMILTNLIIERDSSNLAFIIPSYILQIRNLFDKEYYNSFNLDDLSTKFHVSKYTLSKEFQSFFHIPPIEYLIQKRINIAKTLLMNTNFTINEVAARVGIYNTTHFINLFKKRVGVTPLQYRKNINKELNLLDLD</sequence>
<dbReference type="InterPro" id="IPR020449">
    <property type="entry name" value="Tscrpt_reg_AraC-type_HTH"/>
</dbReference>
<dbReference type="InterPro" id="IPR003313">
    <property type="entry name" value="AraC-bd"/>
</dbReference>
<dbReference type="Pfam" id="PF02311">
    <property type="entry name" value="AraC_binding"/>
    <property type="match status" value="1"/>
</dbReference>
<evidence type="ECO:0000259" key="4">
    <source>
        <dbReference type="PROSITE" id="PS01124"/>
    </source>
</evidence>
<dbReference type="InterPro" id="IPR018060">
    <property type="entry name" value="HTH_AraC"/>
</dbReference>
<name>A0A1I0F2S6_9FIRM</name>
<dbReference type="PRINTS" id="PR00032">
    <property type="entry name" value="HTHARAC"/>
</dbReference>
<dbReference type="InterPro" id="IPR037923">
    <property type="entry name" value="HTH-like"/>
</dbReference>
<dbReference type="Pfam" id="PF12833">
    <property type="entry name" value="HTH_18"/>
    <property type="match status" value="1"/>
</dbReference>
<keyword evidence="2 5" id="KW-0238">DNA-binding</keyword>
<organism evidence="5 6">
    <name type="scientific">[Clostridium] polysaccharolyticum</name>
    <dbReference type="NCBI Taxonomy" id="29364"/>
    <lineage>
        <taxon>Bacteria</taxon>
        <taxon>Bacillati</taxon>
        <taxon>Bacillota</taxon>
        <taxon>Clostridia</taxon>
        <taxon>Lachnospirales</taxon>
        <taxon>Lachnospiraceae</taxon>
    </lineage>
</organism>
<evidence type="ECO:0000256" key="2">
    <source>
        <dbReference type="ARBA" id="ARBA00023125"/>
    </source>
</evidence>
<protein>
    <submittedName>
        <fullName evidence="5">AraC-type DNA-binding protein</fullName>
    </submittedName>
</protein>
<dbReference type="OrthoDB" id="9772063at2"/>
<dbReference type="AlphaFoldDB" id="A0A1I0F2S6"/>
<dbReference type="Gene3D" id="1.10.10.60">
    <property type="entry name" value="Homeodomain-like"/>
    <property type="match status" value="2"/>
</dbReference>
<evidence type="ECO:0000256" key="1">
    <source>
        <dbReference type="ARBA" id="ARBA00023015"/>
    </source>
</evidence>
<dbReference type="RefSeq" id="WP_092478710.1">
    <property type="nucleotide sequence ID" value="NZ_FOHN01000027.1"/>
</dbReference>
<dbReference type="PROSITE" id="PS01124">
    <property type="entry name" value="HTH_ARAC_FAMILY_2"/>
    <property type="match status" value="1"/>
</dbReference>
<dbReference type="STRING" id="29364.SAMN04487772_12726"/>
<evidence type="ECO:0000313" key="6">
    <source>
        <dbReference type="Proteomes" id="UP000199800"/>
    </source>
</evidence>
<reference evidence="5 6" key="1">
    <citation type="submission" date="2016-10" db="EMBL/GenBank/DDBJ databases">
        <authorList>
            <person name="de Groot N.N."/>
        </authorList>
    </citation>
    <scope>NUCLEOTIDE SEQUENCE [LARGE SCALE GENOMIC DNA]</scope>
    <source>
        <strain evidence="5 6">DSM 1801</strain>
    </source>
</reference>
<dbReference type="PROSITE" id="PS00041">
    <property type="entry name" value="HTH_ARAC_FAMILY_1"/>
    <property type="match status" value="1"/>
</dbReference>
<accession>A0A1I0F2S6</accession>
<evidence type="ECO:0000256" key="3">
    <source>
        <dbReference type="ARBA" id="ARBA00023163"/>
    </source>
</evidence>
<dbReference type="GO" id="GO:0043565">
    <property type="term" value="F:sequence-specific DNA binding"/>
    <property type="evidence" value="ECO:0007669"/>
    <property type="project" value="InterPro"/>
</dbReference>
<dbReference type="Proteomes" id="UP000199800">
    <property type="component" value="Unassembled WGS sequence"/>
</dbReference>
<dbReference type="InterPro" id="IPR009057">
    <property type="entry name" value="Homeodomain-like_sf"/>
</dbReference>
<feature type="domain" description="HTH araC/xylS-type" evidence="4">
    <location>
        <begin position="195"/>
        <end position="293"/>
    </location>
</feature>
<keyword evidence="3" id="KW-0804">Transcription</keyword>
<dbReference type="EMBL" id="FOHN01000027">
    <property type="protein sequence ID" value="SET52333.1"/>
    <property type="molecule type" value="Genomic_DNA"/>
</dbReference>
<dbReference type="PANTHER" id="PTHR43280:SF28">
    <property type="entry name" value="HTH-TYPE TRANSCRIPTIONAL ACTIVATOR RHAS"/>
    <property type="match status" value="1"/>
</dbReference>
<keyword evidence="6" id="KW-1185">Reference proteome</keyword>
<evidence type="ECO:0000313" key="5">
    <source>
        <dbReference type="EMBL" id="SET52333.1"/>
    </source>
</evidence>
<dbReference type="SUPFAM" id="SSF46689">
    <property type="entry name" value="Homeodomain-like"/>
    <property type="match status" value="2"/>
</dbReference>
<dbReference type="GO" id="GO:0003700">
    <property type="term" value="F:DNA-binding transcription factor activity"/>
    <property type="evidence" value="ECO:0007669"/>
    <property type="project" value="InterPro"/>
</dbReference>
<dbReference type="SUPFAM" id="SSF51215">
    <property type="entry name" value="Regulatory protein AraC"/>
    <property type="match status" value="1"/>
</dbReference>
<gene>
    <name evidence="5" type="ORF">SAMN04487772_12726</name>
</gene>
<dbReference type="SMART" id="SM00342">
    <property type="entry name" value="HTH_ARAC"/>
    <property type="match status" value="1"/>
</dbReference>
<proteinExistence type="predicted"/>
<dbReference type="InterPro" id="IPR018062">
    <property type="entry name" value="HTH_AraC-typ_CS"/>
</dbReference>